<dbReference type="AlphaFoldDB" id="A0A0E9RJL0"/>
<reference evidence="1" key="2">
    <citation type="journal article" date="2015" name="Fish Shellfish Immunol.">
        <title>Early steps in the European eel (Anguilla anguilla)-Vibrio vulnificus interaction in the gills: Role of the RtxA13 toxin.</title>
        <authorList>
            <person name="Callol A."/>
            <person name="Pajuelo D."/>
            <person name="Ebbesson L."/>
            <person name="Teles M."/>
            <person name="MacKenzie S."/>
            <person name="Amaro C."/>
        </authorList>
    </citation>
    <scope>NUCLEOTIDE SEQUENCE</scope>
</reference>
<protein>
    <submittedName>
        <fullName evidence="1">Uncharacterized protein</fullName>
    </submittedName>
</protein>
<organism evidence="1">
    <name type="scientific">Anguilla anguilla</name>
    <name type="common">European freshwater eel</name>
    <name type="synonym">Muraena anguilla</name>
    <dbReference type="NCBI Taxonomy" id="7936"/>
    <lineage>
        <taxon>Eukaryota</taxon>
        <taxon>Metazoa</taxon>
        <taxon>Chordata</taxon>
        <taxon>Craniata</taxon>
        <taxon>Vertebrata</taxon>
        <taxon>Euteleostomi</taxon>
        <taxon>Actinopterygii</taxon>
        <taxon>Neopterygii</taxon>
        <taxon>Teleostei</taxon>
        <taxon>Anguilliformes</taxon>
        <taxon>Anguillidae</taxon>
        <taxon>Anguilla</taxon>
    </lineage>
</organism>
<evidence type="ECO:0000313" key="1">
    <source>
        <dbReference type="EMBL" id="JAH28528.1"/>
    </source>
</evidence>
<reference evidence="1" key="1">
    <citation type="submission" date="2014-11" db="EMBL/GenBank/DDBJ databases">
        <authorList>
            <person name="Amaro Gonzalez C."/>
        </authorList>
    </citation>
    <scope>NUCLEOTIDE SEQUENCE</scope>
</reference>
<dbReference type="EMBL" id="GBXM01080049">
    <property type="protein sequence ID" value="JAH28528.1"/>
    <property type="molecule type" value="Transcribed_RNA"/>
</dbReference>
<name>A0A0E9RJL0_ANGAN</name>
<accession>A0A0E9RJL0</accession>
<sequence length="39" mass="4268">MHCITVNKYILCWGGLLQDDGVDRAGAGILSLYQAFVLL</sequence>
<proteinExistence type="predicted"/>